<evidence type="ECO:0000259" key="7">
    <source>
        <dbReference type="Pfam" id="PF08281"/>
    </source>
</evidence>
<feature type="compositionally biased region" description="Basic and acidic residues" evidence="6">
    <location>
        <begin position="74"/>
        <end position="89"/>
    </location>
</feature>
<accession>A0A3N2CTP8</accession>
<dbReference type="PANTHER" id="PTHR43133:SF8">
    <property type="entry name" value="RNA POLYMERASE SIGMA FACTOR HI_1459-RELATED"/>
    <property type="match status" value="1"/>
</dbReference>
<keyword evidence="9" id="KW-1185">Reference proteome</keyword>
<dbReference type="NCBIfam" id="TIGR02937">
    <property type="entry name" value="sigma70-ECF"/>
    <property type="match status" value="1"/>
</dbReference>
<keyword evidence="5" id="KW-0804">Transcription</keyword>
<dbReference type="GO" id="GO:0006352">
    <property type="term" value="P:DNA-templated transcription initiation"/>
    <property type="evidence" value="ECO:0007669"/>
    <property type="project" value="InterPro"/>
</dbReference>
<dbReference type="InterPro" id="IPR013249">
    <property type="entry name" value="RNA_pol_sigma70_r4_t2"/>
</dbReference>
<dbReference type="Gene3D" id="1.10.10.10">
    <property type="entry name" value="Winged helix-like DNA-binding domain superfamily/Winged helix DNA-binding domain"/>
    <property type="match status" value="1"/>
</dbReference>
<dbReference type="Pfam" id="PF08281">
    <property type="entry name" value="Sigma70_r4_2"/>
    <property type="match status" value="1"/>
</dbReference>
<dbReference type="Proteomes" id="UP000281738">
    <property type="component" value="Unassembled WGS sequence"/>
</dbReference>
<organism evidence="8 9">
    <name type="scientific">Nocardioides aurantiacus</name>
    <dbReference type="NCBI Taxonomy" id="86796"/>
    <lineage>
        <taxon>Bacteria</taxon>
        <taxon>Bacillati</taxon>
        <taxon>Actinomycetota</taxon>
        <taxon>Actinomycetes</taxon>
        <taxon>Propionibacteriales</taxon>
        <taxon>Nocardioidaceae</taxon>
        <taxon>Nocardioides</taxon>
    </lineage>
</organism>
<evidence type="ECO:0000256" key="5">
    <source>
        <dbReference type="ARBA" id="ARBA00023163"/>
    </source>
</evidence>
<reference evidence="8 9" key="1">
    <citation type="submission" date="2018-11" db="EMBL/GenBank/DDBJ databases">
        <title>Sequencing the genomes of 1000 actinobacteria strains.</title>
        <authorList>
            <person name="Klenk H.-P."/>
        </authorList>
    </citation>
    <scope>NUCLEOTIDE SEQUENCE [LARGE SCALE GENOMIC DNA]</scope>
    <source>
        <strain evidence="8 9">DSM 12652</strain>
    </source>
</reference>
<evidence type="ECO:0000256" key="4">
    <source>
        <dbReference type="ARBA" id="ARBA00023125"/>
    </source>
</evidence>
<proteinExistence type="inferred from homology"/>
<evidence type="ECO:0000256" key="6">
    <source>
        <dbReference type="SAM" id="MobiDB-lite"/>
    </source>
</evidence>
<keyword evidence="3" id="KW-0731">Sigma factor</keyword>
<evidence type="ECO:0000256" key="2">
    <source>
        <dbReference type="ARBA" id="ARBA00023015"/>
    </source>
</evidence>
<dbReference type="GO" id="GO:0016987">
    <property type="term" value="F:sigma factor activity"/>
    <property type="evidence" value="ECO:0007669"/>
    <property type="project" value="UniProtKB-KW"/>
</dbReference>
<dbReference type="InterPro" id="IPR013325">
    <property type="entry name" value="RNA_pol_sigma_r2"/>
</dbReference>
<feature type="region of interest" description="Disordered" evidence="6">
    <location>
        <begin position="73"/>
        <end position="99"/>
    </location>
</feature>
<comment type="similarity">
    <text evidence="1">Belongs to the sigma-70 factor family. ECF subfamily.</text>
</comment>
<dbReference type="SUPFAM" id="SSF88659">
    <property type="entry name" value="Sigma3 and sigma4 domains of RNA polymerase sigma factors"/>
    <property type="match status" value="1"/>
</dbReference>
<comment type="caution">
    <text evidence="8">The sequence shown here is derived from an EMBL/GenBank/DDBJ whole genome shotgun (WGS) entry which is preliminary data.</text>
</comment>
<dbReference type="InterPro" id="IPR039425">
    <property type="entry name" value="RNA_pol_sigma-70-like"/>
</dbReference>
<evidence type="ECO:0000313" key="8">
    <source>
        <dbReference type="EMBL" id="ROR90895.1"/>
    </source>
</evidence>
<dbReference type="GO" id="GO:0003677">
    <property type="term" value="F:DNA binding"/>
    <property type="evidence" value="ECO:0007669"/>
    <property type="project" value="UniProtKB-KW"/>
</dbReference>
<dbReference type="PANTHER" id="PTHR43133">
    <property type="entry name" value="RNA POLYMERASE ECF-TYPE SIGMA FACTO"/>
    <property type="match status" value="1"/>
</dbReference>
<feature type="domain" description="RNA polymerase sigma factor 70 region 4 type 2" evidence="7">
    <location>
        <begin position="107"/>
        <end position="158"/>
    </location>
</feature>
<keyword evidence="4" id="KW-0238">DNA-binding</keyword>
<keyword evidence="2" id="KW-0805">Transcription regulation</keyword>
<evidence type="ECO:0000313" key="9">
    <source>
        <dbReference type="Proteomes" id="UP000281738"/>
    </source>
</evidence>
<dbReference type="Gene3D" id="1.10.1740.10">
    <property type="match status" value="1"/>
</dbReference>
<evidence type="ECO:0000256" key="3">
    <source>
        <dbReference type="ARBA" id="ARBA00023082"/>
    </source>
</evidence>
<sequence length="187" mass="21425">MKQTATRSDVEELYRRHAGELRGYLHRRGGPPGADLLADVFVIALQRIDDLPEPAMRRAWLFGTARRLLLASQRESRQRHEAEHQHARSDGPQVHNLVDDRPDKHLTVRQALESLREPDRELIRLTEWEQLGVSEAAMVLGLRPGTARVRLHRARRTLASHPALRALLASRTDNPELERDDSQQVQT</sequence>
<protein>
    <submittedName>
        <fullName evidence="8">RNA polymerase ECF family sigma subunit</fullName>
    </submittedName>
</protein>
<name>A0A3N2CTP8_9ACTN</name>
<dbReference type="InterPro" id="IPR013324">
    <property type="entry name" value="RNA_pol_sigma_r3/r4-like"/>
</dbReference>
<dbReference type="EMBL" id="RKHO01000001">
    <property type="protein sequence ID" value="ROR90895.1"/>
    <property type="molecule type" value="Genomic_DNA"/>
</dbReference>
<dbReference type="InterPro" id="IPR036388">
    <property type="entry name" value="WH-like_DNA-bd_sf"/>
</dbReference>
<dbReference type="InterPro" id="IPR014284">
    <property type="entry name" value="RNA_pol_sigma-70_dom"/>
</dbReference>
<gene>
    <name evidence="8" type="ORF">EDD33_1744</name>
</gene>
<dbReference type="AlphaFoldDB" id="A0A3N2CTP8"/>
<evidence type="ECO:0000256" key="1">
    <source>
        <dbReference type="ARBA" id="ARBA00010641"/>
    </source>
</evidence>
<dbReference type="SUPFAM" id="SSF88946">
    <property type="entry name" value="Sigma2 domain of RNA polymerase sigma factors"/>
    <property type="match status" value="1"/>
</dbReference>